<evidence type="ECO:0000256" key="4">
    <source>
        <dbReference type="ARBA" id="ARBA00035258"/>
    </source>
</evidence>
<organism evidence="7 8">
    <name type="scientific">Candidatus Kaiserbacteria bacterium CG08_land_8_20_14_0_20_50_21</name>
    <dbReference type="NCBI Taxonomy" id="1974604"/>
    <lineage>
        <taxon>Bacteria</taxon>
        <taxon>Candidatus Kaiseribacteriota</taxon>
    </lineage>
</organism>
<keyword evidence="2 5" id="KW-0689">Ribosomal protein</keyword>
<evidence type="ECO:0000256" key="3">
    <source>
        <dbReference type="ARBA" id="ARBA00023274"/>
    </source>
</evidence>
<dbReference type="GO" id="GO:1990904">
    <property type="term" value="C:ribonucleoprotein complex"/>
    <property type="evidence" value="ECO:0007669"/>
    <property type="project" value="UniProtKB-KW"/>
</dbReference>
<dbReference type="InterPro" id="IPR047863">
    <property type="entry name" value="Ribosomal_uS8_CS"/>
</dbReference>
<dbReference type="PROSITE" id="PS00053">
    <property type="entry name" value="RIBOSOMAL_S8"/>
    <property type="match status" value="1"/>
</dbReference>
<sequence>MVSDRVGDFIIRLQNAARIGKHEVSMPYSTYIVSIAKKLKELGFVTSVDVNAKGDSKVQKEIIVGLAYDERGQSRLRGVKRISKPGRRLYTPYTAAHRVKGGTGARIISSSAGIISDKEARNNRFGGEELFEIW</sequence>
<dbReference type="GO" id="GO:0006412">
    <property type="term" value="P:translation"/>
    <property type="evidence" value="ECO:0007669"/>
    <property type="project" value="UniProtKB-UniRule"/>
</dbReference>
<dbReference type="EMBL" id="PEXT01000006">
    <property type="protein sequence ID" value="PIS43626.1"/>
    <property type="molecule type" value="Genomic_DNA"/>
</dbReference>
<dbReference type="AlphaFoldDB" id="A0A2H0YYV0"/>
<comment type="similarity">
    <text evidence="1 5 6">Belongs to the universal ribosomal protein uS8 family.</text>
</comment>
<evidence type="ECO:0000313" key="7">
    <source>
        <dbReference type="EMBL" id="PIS43626.1"/>
    </source>
</evidence>
<dbReference type="Pfam" id="PF00410">
    <property type="entry name" value="Ribosomal_S8"/>
    <property type="match status" value="1"/>
</dbReference>
<dbReference type="GO" id="GO:0005840">
    <property type="term" value="C:ribosome"/>
    <property type="evidence" value="ECO:0007669"/>
    <property type="project" value="UniProtKB-KW"/>
</dbReference>
<dbReference type="InterPro" id="IPR035987">
    <property type="entry name" value="Ribosomal_uS8_sf"/>
</dbReference>
<evidence type="ECO:0000256" key="6">
    <source>
        <dbReference type="RuleBase" id="RU003660"/>
    </source>
</evidence>
<accession>A0A2H0YYV0</accession>
<comment type="subunit">
    <text evidence="5">Part of the 30S ribosomal subunit. Contacts proteins S5 and S12.</text>
</comment>
<dbReference type="Gene3D" id="3.30.1490.10">
    <property type="match status" value="1"/>
</dbReference>
<dbReference type="PANTHER" id="PTHR11758">
    <property type="entry name" value="40S RIBOSOMAL PROTEIN S15A"/>
    <property type="match status" value="1"/>
</dbReference>
<dbReference type="GO" id="GO:0005737">
    <property type="term" value="C:cytoplasm"/>
    <property type="evidence" value="ECO:0007669"/>
    <property type="project" value="UniProtKB-ARBA"/>
</dbReference>
<keyword evidence="5" id="KW-0694">RNA-binding</keyword>
<dbReference type="InterPro" id="IPR000630">
    <property type="entry name" value="Ribosomal_uS8"/>
</dbReference>
<dbReference type="GO" id="GO:0003735">
    <property type="term" value="F:structural constituent of ribosome"/>
    <property type="evidence" value="ECO:0007669"/>
    <property type="project" value="InterPro"/>
</dbReference>
<keyword evidence="3 5" id="KW-0687">Ribonucleoprotein</keyword>
<dbReference type="Gene3D" id="3.30.1370.30">
    <property type="match status" value="1"/>
</dbReference>
<gene>
    <name evidence="5 7" type="primary">rpsH</name>
    <name evidence="7" type="ORF">COT23_00240</name>
</gene>
<keyword evidence="5" id="KW-0699">rRNA-binding</keyword>
<dbReference type="Proteomes" id="UP000228687">
    <property type="component" value="Unassembled WGS sequence"/>
</dbReference>
<evidence type="ECO:0000256" key="5">
    <source>
        <dbReference type="HAMAP-Rule" id="MF_01302"/>
    </source>
</evidence>
<dbReference type="SUPFAM" id="SSF56047">
    <property type="entry name" value="Ribosomal protein S8"/>
    <property type="match status" value="1"/>
</dbReference>
<proteinExistence type="inferred from homology"/>
<reference evidence="8" key="1">
    <citation type="submission" date="2017-09" db="EMBL/GenBank/DDBJ databases">
        <title>Depth-based differentiation of microbial function through sediment-hosted aquifers and enrichment of novel symbionts in the deep terrestrial subsurface.</title>
        <authorList>
            <person name="Probst A.J."/>
            <person name="Ladd B."/>
            <person name="Jarett J.K."/>
            <person name="Geller-Mcgrath D.E."/>
            <person name="Sieber C.M.K."/>
            <person name="Emerson J.B."/>
            <person name="Anantharaman K."/>
            <person name="Thomas B.C."/>
            <person name="Malmstrom R."/>
            <person name="Stieglmeier M."/>
            <person name="Klingl A."/>
            <person name="Woyke T."/>
            <person name="Ryan C.M."/>
            <person name="Banfield J.F."/>
        </authorList>
    </citation>
    <scope>NUCLEOTIDE SEQUENCE [LARGE SCALE GENOMIC DNA]</scope>
</reference>
<comment type="caution">
    <text evidence="7">The sequence shown here is derived from an EMBL/GenBank/DDBJ whole genome shotgun (WGS) entry which is preliminary data.</text>
</comment>
<dbReference type="HAMAP" id="MF_01302_B">
    <property type="entry name" value="Ribosomal_uS8_B"/>
    <property type="match status" value="1"/>
</dbReference>
<evidence type="ECO:0000256" key="1">
    <source>
        <dbReference type="ARBA" id="ARBA00006471"/>
    </source>
</evidence>
<dbReference type="GO" id="GO:0019843">
    <property type="term" value="F:rRNA binding"/>
    <property type="evidence" value="ECO:0007669"/>
    <property type="project" value="UniProtKB-UniRule"/>
</dbReference>
<protein>
    <recommendedName>
        <fullName evidence="4 5">Small ribosomal subunit protein uS8</fullName>
    </recommendedName>
</protein>
<dbReference type="FunFam" id="3.30.1490.10:FF:000001">
    <property type="entry name" value="30S ribosomal protein S8"/>
    <property type="match status" value="1"/>
</dbReference>
<evidence type="ECO:0000313" key="8">
    <source>
        <dbReference type="Proteomes" id="UP000228687"/>
    </source>
</evidence>
<evidence type="ECO:0000256" key="2">
    <source>
        <dbReference type="ARBA" id="ARBA00022980"/>
    </source>
</evidence>
<comment type="function">
    <text evidence="5">One of the primary rRNA binding proteins, it binds directly to 16S rRNA central domain where it helps coordinate assembly of the platform of the 30S subunit.</text>
</comment>
<name>A0A2H0YYV0_9BACT</name>